<evidence type="ECO:0000313" key="1">
    <source>
        <dbReference type="EMBL" id="GFS12542.1"/>
    </source>
</evidence>
<dbReference type="EMBL" id="BMAT01006423">
    <property type="protein sequence ID" value="GFS12542.1"/>
    <property type="molecule type" value="Genomic_DNA"/>
</dbReference>
<dbReference type="Proteomes" id="UP000762676">
    <property type="component" value="Unassembled WGS sequence"/>
</dbReference>
<dbReference type="AlphaFoldDB" id="A0AAV4IQE7"/>
<accession>A0AAV4IQE7</accession>
<comment type="caution">
    <text evidence="1">The sequence shown here is derived from an EMBL/GenBank/DDBJ whole genome shotgun (WGS) entry which is preliminary data.</text>
</comment>
<protein>
    <submittedName>
        <fullName evidence="1">Uncharacterized protein</fullName>
    </submittedName>
</protein>
<keyword evidence="2" id="KW-1185">Reference proteome</keyword>
<gene>
    <name evidence="1" type="ORF">ElyMa_003114500</name>
</gene>
<name>A0AAV4IQE7_9GAST</name>
<reference evidence="1 2" key="1">
    <citation type="journal article" date="2021" name="Elife">
        <title>Chloroplast acquisition without the gene transfer in kleptoplastic sea slugs, Plakobranchus ocellatus.</title>
        <authorList>
            <person name="Maeda T."/>
            <person name="Takahashi S."/>
            <person name="Yoshida T."/>
            <person name="Shimamura S."/>
            <person name="Takaki Y."/>
            <person name="Nagai Y."/>
            <person name="Toyoda A."/>
            <person name="Suzuki Y."/>
            <person name="Arimoto A."/>
            <person name="Ishii H."/>
            <person name="Satoh N."/>
            <person name="Nishiyama T."/>
            <person name="Hasebe M."/>
            <person name="Maruyama T."/>
            <person name="Minagawa J."/>
            <person name="Obokata J."/>
            <person name="Shigenobu S."/>
        </authorList>
    </citation>
    <scope>NUCLEOTIDE SEQUENCE [LARGE SCALE GENOMIC DNA]</scope>
</reference>
<evidence type="ECO:0000313" key="2">
    <source>
        <dbReference type="Proteomes" id="UP000762676"/>
    </source>
</evidence>
<organism evidence="1 2">
    <name type="scientific">Elysia marginata</name>
    <dbReference type="NCBI Taxonomy" id="1093978"/>
    <lineage>
        <taxon>Eukaryota</taxon>
        <taxon>Metazoa</taxon>
        <taxon>Spiralia</taxon>
        <taxon>Lophotrochozoa</taxon>
        <taxon>Mollusca</taxon>
        <taxon>Gastropoda</taxon>
        <taxon>Heterobranchia</taxon>
        <taxon>Euthyneura</taxon>
        <taxon>Panpulmonata</taxon>
        <taxon>Sacoglossa</taxon>
        <taxon>Placobranchoidea</taxon>
        <taxon>Plakobranchidae</taxon>
        <taxon>Elysia</taxon>
    </lineage>
</organism>
<proteinExistence type="predicted"/>
<sequence length="87" mass="9794">MQVRQDRASGKPTRTTPGPSCYCKANKKRKCLLFETELQIIDEDAIGNKSKANICMEYSFDSSRTYTIQQMAVSSKNLTTIDSYLCA</sequence>